<protein>
    <recommendedName>
        <fullName evidence="2">T9SS type A sorting domain-containing protein</fullName>
    </recommendedName>
</protein>
<dbReference type="EMBL" id="DRTX01000106">
    <property type="protein sequence ID" value="HHF53123.1"/>
    <property type="molecule type" value="Genomic_DNA"/>
</dbReference>
<sequence>MFEDKNKEIGIVLSKSKADFVPYAQDLNVFRWVEYEINLMGDPAMPIWTAIPDTFEITTPPYYTDSADFKIEVTSNLIPIKDAICTLWMDSLYSKTVTDFNGNAYFKLSGDLPDSLILTVRTYNIKPKQIVLYKKSEDTLEIDSIWIRKISGSDEYISPGDSALVFFKIVNKVDSTIVDTLLIHSTADTMVNILDTIIPVLFDPGETRTCSIRVYISKFFPTNHSFALKIESYYLSKTVMINVVSPQVELYSSFKKPSGELGVVFTNLGLMPTGNVDISVSSLSPEILSINAFDSLISNIEPYEIETVMVSYACFDSSQLSYLNITLNYGDSITKNFTLSLFGMDTVFKENFEGELFKWVNTGDWSLSTIRRFEGVYSLHCTPDSFYTDNSHDTITSQEFTVGYYPVLEFWVYYEYPTYGTDGLYVEVKDGQIWRTVDFIGSGGALDSIYNIGSRWVKVQYPLNFLDAGAKTSIRLIFESDNDNRVGEGVYIDNIIVYNSCPAANVHDEAFNFKDRFVSLSPVITSGTLYLNAISSSDKWITIKVVDISGRIKSRKRIYLTKGLNRRSIFIGDLNKGIYFIEVLNKTRKVVLIK</sequence>
<name>A0A7V5HN00_UNCW3</name>
<dbReference type="InterPro" id="IPR013320">
    <property type="entry name" value="ConA-like_dom_sf"/>
</dbReference>
<dbReference type="Proteomes" id="UP000886050">
    <property type="component" value="Unassembled WGS sequence"/>
</dbReference>
<gene>
    <name evidence="1" type="ORF">ENL43_02010</name>
</gene>
<evidence type="ECO:0000313" key="1">
    <source>
        <dbReference type="EMBL" id="HHF53123.1"/>
    </source>
</evidence>
<dbReference type="SUPFAM" id="SSF49899">
    <property type="entry name" value="Concanavalin A-like lectins/glucanases"/>
    <property type="match status" value="1"/>
</dbReference>
<evidence type="ECO:0008006" key="2">
    <source>
        <dbReference type="Google" id="ProtNLM"/>
    </source>
</evidence>
<reference evidence="1" key="1">
    <citation type="journal article" date="2020" name="mSystems">
        <title>Genome- and Community-Level Interaction Insights into Carbon Utilization and Element Cycling Functions of Hydrothermarchaeota in Hydrothermal Sediment.</title>
        <authorList>
            <person name="Zhou Z."/>
            <person name="Liu Y."/>
            <person name="Xu W."/>
            <person name="Pan J."/>
            <person name="Luo Z.H."/>
            <person name="Li M."/>
        </authorList>
    </citation>
    <scope>NUCLEOTIDE SEQUENCE [LARGE SCALE GENOMIC DNA]</scope>
    <source>
        <strain evidence="1">HyVt-96</strain>
    </source>
</reference>
<proteinExistence type="predicted"/>
<organism evidence="1">
    <name type="scientific">candidate division WOR-3 bacterium</name>
    <dbReference type="NCBI Taxonomy" id="2052148"/>
    <lineage>
        <taxon>Bacteria</taxon>
        <taxon>Bacteria division WOR-3</taxon>
    </lineage>
</organism>
<accession>A0A7V5HN00</accession>
<comment type="caution">
    <text evidence="1">The sequence shown here is derived from an EMBL/GenBank/DDBJ whole genome shotgun (WGS) entry which is preliminary data.</text>
</comment>
<dbReference type="AlphaFoldDB" id="A0A7V5HN00"/>